<comment type="caution">
    <text evidence="2">The sequence shown here is derived from an EMBL/GenBank/DDBJ whole genome shotgun (WGS) entry which is preliminary data.</text>
</comment>
<dbReference type="InterPro" id="IPR040151">
    <property type="entry name" value="Gfd2/YDR514C-like"/>
</dbReference>
<dbReference type="PANTHER" id="PTHR28083:SF1">
    <property type="entry name" value="GOOD FOR FULL DBP5 ACTIVITY PROTEIN 2"/>
    <property type="match status" value="1"/>
</dbReference>
<dbReference type="Proteomes" id="UP001218218">
    <property type="component" value="Unassembled WGS sequence"/>
</dbReference>
<sequence>MTIEAPLLVGYYRCTDILFHYHESLKNSRETIQLQKILGRDAILHPRHPLAADSAKGIQTYIGTFHDGQARLLFSSAQVDYLRYWMHAMKLTDNLIPLPYSDCMFLLNSTMCPIESNLATVVPAVLETLGALSYTSKKLGRMNQSLKEKPLLVPRRATFERVRTLWNAKKGVWCAVNFAAWEVDHTAISDFGWSLIRWEFESGVEVTERGHLVVEANQKYKTTELENGGDYELVSKATLKQKISDLFSRLNQYAPIFLVSNDSKGDLKYLGSKDLQIPLPNAVFQLPQASPAEGLFVVEPAELFDALTGSGDMDIDHDLERICKHLNISSGPVCNAATDAKRILQVLRSMASGPQLDTQREERWPDLVKAEVGVEFPNFEEDLEGCFPPQKF</sequence>
<dbReference type="GO" id="GO:0005634">
    <property type="term" value="C:nucleus"/>
    <property type="evidence" value="ECO:0007669"/>
    <property type="project" value="TreeGrafter"/>
</dbReference>
<dbReference type="EMBL" id="JARIHO010000001">
    <property type="protein sequence ID" value="KAJ7368395.1"/>
    <property type="molecule type" value="Genomic_DNA"/>
</dbReference>
<evidence type="ECO:0000313" key="3">
    <source>
        <dbReference type="Proteomes" id="UP001218218"/>
    </source>
</evidence>
<gene>
    <name evidence="2" type="ORF">DFH08DRAFT_831305</name>
</gene>
<evidence type="ECO:0000313" key="2">
    <source>
        <dbReference type="EMBL" id="KAJ7368395.1"/>
    </source>
</evidence>
<protein>
    <recommendedName>
        <fullName evidence="1">Gfd2/YDR514C-like C-terminal domain-containing protein</fullName>
    </recommendedName>
</protein>
<organism evidence="2 3">
    <name type="scientific">Mycena albidolilacea</name>
    <dbReference type="NCBI Taxonomy" id="1033008"/>
    <lineage>
        <taxon>Eukaryota</taxon>
        <taxon>Fungi</taxon>
        <taxon>Dikarya</taxon>
        <taxon>Basidiomycota</taxon>
        <taxon>Agaricomycotina</taxon>
        <taxon>Agaricomycetes</taxon>
        <taxon>Agaricomycetidae</taxon>
        <taxon>Agaricales</taxon>
        <taxon>Marasmiineae</taxon>
        <taxon>Mycenaceae</taxon>
        <taxon>Mycena</taxon>
    </lineage>
</organism>
<feature type="domain" description="Gfd2/YDR514C-like C-terminal" evidence="1">
    <location>
        <begin position="172"/>
        <end position="350"/>
    </location>
</feature>
<dbReference type="PANTHER" id="PTHR28083">
    <property type="entry name" value="GOOD FOR FULL DBP5 ACTIVITY PROTEIN 2"/>
    <property type="match status" value="1"/>
</dbReference>
<dbReference type="Pfam" id="PF21762">
    <property type="entry name" value="DEDDh_C"/>
    <property type="match status" value="1"/>
</dbReference>
<evidence type="ECO:0000259" key="1">
    <source>
        <dbReference type="Pfam" id="PF21762"/>
    </source>
</evidence>
<name>A0AAD7F748_9AGAR</name>
<dbReference type="AlphaFoldDB" id="A0AAD7F748"/>
<accession>A0AAD7F748</accession>
<reference evidence="2" key="1">
    <citation type="submission" date="2023-03" db="EMBL/GenBank/DDBJ databases">
        <title>Massive genome expansion in bonnet fungi (Mycena s.s.) driven by repeated elements and novel gene families across ecological guilds.</title>
        <authorList>
            <consortium name="Lawrence Berkeley National Laboratory"/>
            <person name="Harder C.B."/>
            <person name="Miyauchi S."/>
            <person name="Viragh M."/>
            <person name="Kuo A."/>
            <person name="Thoen E."/>
            <person name="Andreopoulos B."/>
            <person name="Lu D."/>
            <person name="Skrede I."/>
            <person name="Drula E."/>
            <person name="Henrissat B."/>
            <person name="Morin E."/>
            <person name="Kohler A."/>
            <person name="Barry K."/>
            <person name="LaButti K."/>
            <person name="Morin E."/>
            <person name="Salamov A."/>
            <person name="Lipzen A."/>
            <person name="Mereny Z."/>
            <person name="Hegedus B."/>
            <person name="Baldrian P."/>
            <person name="Stursova M."/>
            <person name="Weitz H."/>
            <person name="Taylor A."/>
            <person name="Grigoriev I.V."/>
            <person name="Nagy L.G."/>
            <person name="Martin F."/>
            <person name="Kauserud H."/>
        </authorList>
    </citation>
    <scope>NUCLEOTIDE SEQUENCE</scope>
    <source>
        <strain evidence="2">CBHHK002</strain>
    </source>
</reference>
<dbReference type="InterPro" id="IPR048519">
    <property type="entry name" value="Gfd2/YDR514C-like_C"/>
</dbReference>
<keyword evidence="3" id="KW-1185">Reference proteome</keyword>
<proteinExistence type="predicted"/>